<feature type="region of interest" description="Disordered" evidence="1">
    <location>
        <begin position="236"/>
        <end position="260"/>
    </location>
</feature>
<gene>
    <name evidence="2" type="ORF">PC110_g10935</name>
</gene>
<keyword evidence="3" id="KW-1185">Reference proteome</keyword>
<dbReference type="EMBL" id="MJFZ01000266">
    <property type="protein sequence ID" value="RAW32734.1"/>
    <property type="molecule type" value="Genomic_DNA"/>
</dbReference>
<name>A0A329S731_9STRA</name>
<feature type="compositionally biased region" description="Basic and acidic residues" evidence="1">
    <location>
        <begin position="144"/>
        <end position="166"/>
    </location>
</feature>
<evidence type="ECO:0000313" key="2">
    <source>
        <dbReference type="EMBL" id="RAW32734.1"/>
    </source>
</evidence>
<accession>A0A329S731</accession>
<protein>
    <submittedName>
        <fullName evidence="2">Uncharacterized protein</fullName>
    </submittedName>
</protein>
<proteinExistence type="predicted"/>
<dbReference type="AlphaFoldDB" id="A0A329S731"/>
<evidence type="ECO:0000256" key="1">
    <source>
        <dbReference type="SAM" id="MobiDB-lite"/>
    </source>
</evidence>
<evidence type="ECO:0000313" key="3">
    <source>
        <dbReference type="Proteomes" id="UP000251314"/>
    </source>
</evidence>
<feature type="compositionally biased region" description="Polar residues" evidence="1">
    <location>
        <begin position="249"/>
        <end position="260"/>
    </location>
</feature>
<organism evidence="2 3">
    <name type="scientific">Phytophthora cactorum</name>
    <dbReference type="NCBI Taxonomy" id="29920"/>
    <lineage>
        <taxon>Eukaryota</taxon>
        <taxon>Sar</taxon>
        <taxon>Stramenopiles</taxon>
        <taxon>Oomycota</taxon>
        <taxon>Peronosporomycetes</taxon>
        <taxon>Peronosporales</taxon>
        <taxon>Peronosporaceae</taxon>
        <taxon>Phytophthora</taxon>
    </lineage>
</organism>
<reference evidence="2 3" key="1">
    <citation type="submission" date="2018-01" db="EMBL/GenBank/DDBJ databases">
        <title>Draft genome of the strawberry crown rot pathogen Phytophthora cactorum.</title>
        <authorList>
            <person name="Armitage A.D."/>
            <person name="Lysoe E."/>
            <person name="Nellist C.F."/>
            <person name="Harrison R.J."/>
            <person name="Brurberg M.B."/>
        </authorList>
    </citation>
    <scope>NUCLEOTIDE SEQUENCE [LARGE SCALE GENOMIC DNA]</scope>
    <source>
        <strain evidence="2 3">10300</strain>
    </source>
</reference>
<sequence length="386" mass="41933">MMSTWMSGEGSRDEWRAVELIQRFARKPASGVMPRIRSGSRTKQAAEARAVDFGHLWRQLKAAGWESKKPLTRLSNDWRYFVPCADESEFEEGTNWFTGEDAVVSFAIASGLINLHESSEDDGDGERCGAASEQQVGDGVADSRQGEDAGERRGEGDGEERSVDGRQLLKDGIVMLSAPTLDAIFEPSDHVGDLSQNAVIRVFDPSSVMDESDHDVVIGAFQRLLSEAKSDMHVGVSEEGKCGEDDPPNATTSVPQSSVDDVNLLKDGEDAAAYENLDSSGSDGDDELEDKVVVPREYPDDADMSDDEVALVDEAFIESLGGSLDMNHIDKDALREPGWGSPSSAFEADPASYPHLSHDVAVPIAELREIADSPLSLFLYFMPKAL</sequence>
<dbReference type="Proteomes" id="UP000251314">
    <property type="component" value="Unassembled WGS sequence"/>
</dbReference>
<dbReference type="OrthoDB" id="128572at2759"/>
<feature type="region of interest" description="Disordered" evidence="1">
    <location>
        <begin position="117"/>
        <end position="166"/>
    </location>
</feature>
<dbReference type="PANTHER" id="PTHR37069">
    <property type="entry name" value="DDE_TNP_1_7 DOMAIN-CONTAINING PROTEIN"/>
    <property type="match status" value="1"/>
</dbReference>
<dbReference type="PANTHER" id="PTHR37069:SF2">
    <property type="entry name" value="PIGGYBAC TRANSPOSABLE ELEMENT-DERIVED PROTEIN DOMAIN-CONTAINING PROTEIN"/>
    <property type="match status" value="1"/>
</dbReference>
<dbReference type="VEuPathDB" id="FungiDB:PC110_g10935"/>
<comment type="caution">
    <text evidence="2">The sequence shown here is derived from an EMBL/GenBank/DDBJ whole genome shotgun (WGS) entry which is preliminary data.</text>
</comment>